<accession>A0A2P8HNW1</accession>
<feature type="transmembrane region" description="Helical" evidence="1">
    <location>
        <begin position="12"/>
        <end position="31"/>
    </location>
</feature>
<dbReference type="RefSeq" id="WP_106528324.1">
    <property type="nucleotide sequence ID" value="NZ_PYAW01000002.1"/>
</dbReference>
<evidence type="ECO:0008006" key="4">
    <source>
        <dbReference type="Google" id="ProtNLM"/>
    </source>
</evidence>
<evidence type="ECO:0000313" key="3">
    <source>
        <dbReference type="Proteomes" id="UP000240971"/>
    </source>
</evidence>
<evidence type="ECO:0000313" key="2">
    <source>
        <dbReference type="EMBL" id="PSL47905.1"/>
    </source>
</evidence>
<sequence>MKISSKQKKWIKWLLILLLIRIVAGGLLYYITVYKFKEIAKYAVKKESNDTYEFDAGDIDVSLWNKNITLNHVILFCKDTLHADSHYDVKIPRVYLSIQSWKDLIFNKKLSVDSLSILRPQLMIHEHVARKSIQGNFQLSNILNNLENTLQYVNARIIHLQDGSFTYSRLNGPAAPLHVDHFNFSIVNFSSVTSSDNHILGSDDVDFSFDNQQWILPDGRNTISFKRLHFSGRKQVFELDSCTIFSAATPDKGEMSLNADKFYFSARHLPAIYMREELLIDTLVCIKPVLKFPGTKTTAKGSPKTIDSISTALFKKINIKYITVKDGALLLRGNTTTGSTQKTNVSIYNLTIMHDSTPAISTDSIQLNLNKIKFYSLDSMFQLTVDEFTLHHNDVIFENVVYEPTPMNHTGKGLTFVAPILLLKNVSLEELLRKRLKADDAELHQPRITYLNKQKRKIKAATDTTVKMAAFYQTLHGLSELIQVNNFHITDGNVNFKFSGKSSMVLSLKSVNTDILLHKFFMSDSLVDIKHAMPDLHIKEVSIQSDKIKVLASNYVFDGLHRQNRGERLEVSLPNGTIISGKHFYWEVFDWDVFQKTKDIQIDVLRIGELNINAHSTPEKPHSSKNLPVIRIARLDINNLQFHNAGIGIQAHFNATNISLSNIRTKQQFITWARAAGQFYNISIDNEKMKATSAAIILNSNGTTRIENVNATIHNANGYTKLQAPVLTLQTNIHTTDVRHLAIHSLTTDQPQIEIYTTGTPEKQQQKAVPLHITMDKLLVNNADVHYTKVNIKDTTSLHTNITVTANAMHLNSDRLLQYNNAAIDITQLQLNNNTTALTIPQLTLSLAKGHITKDKANHLVFISNVSLKWNNINMHLRKADSMELAIERLSGMFNDAGFTFWQQSKLPWQTFADNTTIIEGGIYYKNRKINIQARSFSRDPVQNTFHVYDYSVTPNLSPEETFRITKWQRDYITVKGAALTISGIRFNHLPTDTTITIKKIIVDKTALTTARDKRIPFEHGIEKGMPTKLIYTIPFALHVDSIIVQQSAVTVNESSKANNKWAAVPITDITASITNFGNTYTAKDSLLVVASGRLLDNPIHYFSYSESYGDSLSSFYAQSYLAPIQLTDFNSVAIPMAAVKVKRGYADTIYSNWSGNKYATLGTMNFYYNRLNVQVLNKKDATKRGFMANLKTLLVNAILRNANHTPSRIFFIRDTEKFIFNYWVKAETSGMVTAMGVKKNKKYLKRYNKVAKQYSLPKR</sequence>
<protein>
    <recommendedName>
        <fullName evidence="4">DUF748 domain-containing protein</fullName>
    </recommendedName>
</protein>
<dbReference type="OrthoDB" id="610933at2"/>
<keyword evidence="3" id="KW-1185">Reference proteome</keyword>
<proteinExistence type="predicted"/>
<dbReference type="EMBL" id="PYAW01000002">
    <property type="protein sequence ID" value="PSL47905.1"/>
    <property type="molecule type" value="Genomic_DNA"/>
</dbReference>
<name>A0A2P8HNW1_CHINA</name>
<gene>
    <name evidence="2" type="ORF">CLV51_102765</name>
</gene>
<dbReference type="Proteomes" id="UP000240971">
    <property type="component" value="Unassembled WGS sequence"/>
</dbReference>
<keyword evidence="1" id="KW-0812">Transmembrane</keyword>
<keyword evidence="1" id="KW-1133">Transmembrane helix</keyword>
<evidence type="ECO:0000256" key="1">
    <source>
        <dbReference type="SAM" id="Phobius"/>
    </source>
</evidence>
<organism evidence="2 3">
    <name type="scientific">Chitinophaga niastensis</name>
    <dbReference type="NCBI Taxonomy" id="536980"/>
    <lineage>
        <taxon>Bacteria</taxon>
        <taxon>Pseudomonadati</taxon>
        <taxon>Bacteroidota</taxon>
        <taxon>Chitinophagia</taxon>
        <taxon>Chitinophagales</taxon>
        <taxon>Chitinophagaceae</taxon>
        <taxon>Chitinophaga</taxon>
    </lineage>
</organism>
<reference evidence="2 3" key="1">
    <citation type="submission" date="2018-03" db="EMBL/GenBank/DDBJ databases">
        <title>Genomic Encyclopedia of Archaeal and Bacterial Type Strains, Phase II (KMG-II): from individual species to whole genera.</title>
        <authorList>
            <person name="Goeker M."/>
        </authorList>
    </citation>
    <scope>NUCLEOTIDE SEQUENCE [LARGE SCALE GENOMIC DNA]</scope>
    <source>
        <strain evidence="2 3">DSM 24859</strain>
    </source>
</reference>
<keyword evidence="1" id="KW-0472">Membrane</keyword>
<dbReference type="AlphaFoldDB" id="A0A2P8HNW1"/>
<comment type="caution">
    <text evidence="2">The sequence shown here is derived from an EMBL/GenBank/DDBJ whole genome shotgun (WGS) entry which is preliminary data.</text>
</comment>